<feature type="signal peptide" evidence="7">
    <location>
        <begin position="1"/>
        <end position="20"/>
    </location>
</feature>
<comment type="catalytic activity">
    <reaction evidence="6">
        <text>a sn-glycero-3-phosphodiester + H2O = an alcohol + sn-glycerol 3-phosphate + H(+)</text>
        <dbReference type="Rhea" id="RHEA:12969"/>
        <dbReference type="ChEBI" id="CHEBI:15377"/>
        <dbReference type="ChEBI" id="CHEBI:15378"/>
        <dbReference type="ChEBI" id="CHEBI:30879"/>
        <dbReference type="ChEBI" id="CHEBI:57597"/>
        <dbReference type="ChEBI" id="CHEBI:83408"/>
        <dbReference type="EC" id="3.1.4.46"/>
    </reaction>
</comment>
<dbReference type="SUPFAM" id="SSF51695">
    <property type="entry name" value="PLC-like phosphodiesterases"/>
    <property type="match status" value="1"/>
</dbReference>
<dbReference type="PANTHER" id="PTHR43620">
    <property type="entry name" value="GLYCEROPHOSPHORYL DIESTER PHOSPHODIESTERASE"/>
    <property type="match status" value="1"/>
</dbReference>
<keyword evidence="5" id="KW-0378">Hydrolase</keyword>
<evidence type="ECO:0000256" key="3">
    <source>
        <dbReference type="ARBA" id="ARBA00022729"/>
    </source>
</evidence>
<gene>
    <name evidence="9" type="ORF">QPJ95_16525</name>
</gene>
<dbReference type="GO" id="GO:0008889">
    <property type="term" value="F:glycerophosphodiester phosphodiesterase activity"/>
    <property type="evidence" value="ECO:0007669"/>
    <property type="project" value="UniProtKB-EC"/>
</dbReference>
<protein>
    <recommendedName>
        <fullName evidence="2">glycerophosphodiester phosphodiesterase</fullName>
        <ecNumber evidence="2">3.1.4.46</ecNumber>
    </recommendedName>
</protein>
<dbReference type="GO" id="GO:0006071">
    <property type="term" value="P:glycerol metabolic process"/>
    <property type="evidence" value="ECO:0007669"/>
    <property type="project" value="UniProtKB-KW"/>
</dbReference>
<feature type="chain" id="PRO_5040964596" description="glycerophosphodiester phosphodiesterase" evidence="7">
    <location>
        <begin position="21"/>
        <end position="417"/>
    </location>
</feature>
<feature type="domain" description="GP-PDE" evidence="8">
    <location>
        <begin position="60"/>
        <end position="395"/>
    </location>
</feature>
<evidence type="ECO:0000313" key="10">
    <source>
        <dbReference type="Proteomes" id="UP001238334"/>
    </source>
</evidence>
<accession>A0A9Y2KYQ2</accession>
<dbReference type="Pfam" id="PF03009">
    <property type="entry name" value="GDPD"/>
    <property type="match status" value="1"/>
</dbReference>
<dbReference type="EC" id="3.1.4.46" evidence="2"/>
<dbReference type="GO" id="GO:0006629">
    <property type="term" value="P:lipid metabolic process"/>
    <property type="evidence" value="ECO:0007669"/>
    <property type="project" value="InterPro"/>
</dbReference>
<keyword evidence="3 7" id="KW-0732">Signal</keyword>
<dbReference type="InterPro" id="IPR017946">
    <property type="entry name" value="PLC-like_Pdiesterase_TIM-brl"/>
</dbReference>
<proteinExistence type="inferred from homology"/>
<evidence type="ECO:0000256" key="2">
    <source>
        <dbReference type="ARBA" id="ARBA00012247"/>
    </source>
</evidence>
<organism evidence="9 10">
    <name type="scientific">Parasedimentitalea psychrophila</name>
    <dbReference type="NCBI Taxonomy" id="2997337"/>
    <lineage>
        <taxon>Bacteria</taxon>
        <taxon>Pseudomonadati</taxon>
        <taxon>Pseudomonadota</taxon>
        <taxon>Alphaproteobacteria</taxon>
        <taxon>Rhodobacterales</taxon>
        <taxon>Paracoccaceae</taxon>
        <taxon>Parasedimentitalea</taxon>
    </lineage>
</organism>
<keyword evidence="10" id="KW-1185">Reference proteome</keyword>
<name>A0A9Y2KYQ2_9RHOB</name>
<dbReference type="EMBL" id="CP127247">
    <property type="protein sequence ID" value="WIY24202.1"/>
    <property type="molecule type" value="Genomic_DNA"/>
</dbReference>
<evidence type="ECO:0000256" key="5">
    <source>
        <dbReference type="ARBA" id="ARBA00022801"/>
    </source>
</evidence>
<dbReference type="Proteomes" id="UP001238334">
    <property type="component" value="Chromosome"/>
</dbReference>
<evidence type="ECO:0000259" key="8">
    <source>
        <dbReference type="PROSITE" id="PS51704"/>
    </source>
</evidence>
<evidence type="ECO:0000256" key="6">
    <source>
        <dbReference type="ARBA" id="ARBA00047512"/>
    </source>
</evidence>
<evidence type="ECO:0000313" key="9">
    <source>
        <dbReference type="EMBL" id="WIY24202.1"/>
    </source>
</evidence>
<dbReference type="RefSeq" id="WP_270917202.1">
    <property type="nucleotide sequence ID" value="NZ_CP127247.1"/>
</dbReference>
<dbReference type="Gene3D" id="3.20.20.190">
    <property type="entry name" value="Phosphatidylinositol (PI) phosphodiesterase"/>
    <property type="match status" value="1"/>
</dbReference>
<dbReference type="InterPro" id="IPR030395">
    <property type="entry name" value="GP_PDE_dom"/>
</dbReference>
<evidence type="ECO:0000256" key="4">
    <source>
        <dbReference type="ARBA" id="ARBA00022798"/>
    </source>
</evidence>
<comment type="similarity">
    <text evidence="1">Belongs to the glycerophosphoryl diester phosphodiesterase family.</text>
</comment>
<dbReference type="KEGG" id="ppso:QPJ95_16525"/>
<dbReference type="AlphaFoldDB" id="A0A9Y2KYQ2"/>
<reference evidence="9 10" key="1">
    <citation type="submission" date="2023-06" db="EMBL/GenBank/DDBJ databases">
        <title>Parasedimentitalea psychrophila sp. nov., a psychrophilic bacterium isolated from deep-sea sediment.</title>
        <authorList>
            <person name="Li A."/>
        </authorList>
    </citation>
    <scope>NUCLEOTIDE SEQUENCE [LARGE SCALE GENOMIC DNA]</scope>
    <source>
        <strain evidence="9 10">QS115</strain>
    </source>
</reference>
<dbReference type="PANTHER" id="PTHR43620:SF7">
    <property type="entry name" value="GLYCEROPHOSPHODIESTER PHOSPHODIESTERASE GDPD5-RELATED"/>
    <property type="match status" value="1"/>
</dbReference>
<evidence type="ECO:0000256" key="1">
    <source>
        <dbReference type="ARBA" id="ARBA00007277"/>
    </source>
</evidence>
<keyword evidence="4" id="KW-0319">Glycerol metabolism</keyword>
<dbReference type="PROSITE" id="PS51704">
    <property type="entry name" value="GP_PDE"/>
    <property type="match status" value="1"/>
</dbReference>
<sequence>MQIFPIALSAVILFTSVGHASEPTKIQLGPRPFYLIDKMPDGQLRSKLRSCANGPFSRTNFSIGHRGAPLQFPEHTRESYQAAARMGAGIIECDVTFTSDLALVCRHSQGDLATSTNILATPLAATCIKPFTPATLNADGSIDEPASAICRTSELTLAEFLSLKGKMDAGNRAATTPEAFMNGTVPWRTDLYATGGTLMSHAQSITLLQSLGVEFIPELKAPAVDMPFTSPITGEVLTQAGFAQKMIDEYIAAGIPAQDVHPQSFNPDDLLYWLKTAPEFGRNAIFLDGRKYDASNPSDTHAPTLQQIANMGITTVAPPQWVLLKEEDGQITPSDYALSAQTANLDIITWTLERSGRLREDVLDGRGKYYYQSTLGALTGDGDIYTTLDVLTQQVGIKGIFSDWPATVTFYANCMKL</sequence>
<evidence type="ECO:0000256" key="7">
    <source>
        <dbReference type="SAM" id="SignalP"/>
    </source>
</evidence>